<evidence type="ECO:0000256" key="10">
    <source>
        <dbReference type="HAMAP-Rule" id="MF_02078"/>
    </source>
</evidence>
<dbReference type="NCBIfam" id="TIGR01695">
    <property type="entry name" value="murJ_mviN"/>
    <property type="match status" value="1"/>
</dbReference>
<dbReference type="GO" id="GO:0034204">
    <property type="term" value="P:lipid translocation"/>
    <property type="evidence" value="ECO:0007669"/>
    <property type="project" value="TreeGrafter"/>
</dbReference>
<feature type="transmembrane region" description="Helical" evidence="10">
    <location>
        <begin position="281"/>
        <end position="298"/>
    </location>
</feature>
<name>A0A157RCZ1_9BORD</name>
<dbReference type="InterPro" id="IPR051050">
    <property type="entry name" value="Lipid_II_flippase_MurJ/MviN"/>
</dbReference>
<evidence type="ECO:0000313" key="12">
    <source>
        <dbReference type="EMBL" id="SAI55848.1"/>
    </source>
</evidence>
<evidence type="ECO:0000256" key="8">
    <source>
        <dbReference type="ARBA" id="ARBA00060041"/>
    </source>
</evidence>
<organism evidence="12 13">
    <name type="scientific">Bordetella ansorpii</name>
    <dbReference type="NCBI Taxonomy" id="288768"/>
    <lineage>
        <taxon>Bacteria</taxon>
        <taxon>Pseudomonadati</taxon>
        <taxon>Pseudomonadota</taxon>
        <taxon>Betaproteobacteria</taxon>
        <taxon>Burkholderiales</taxon>
        <taxon>Alcaligenaceae</taxon>
        <taxon>Bordetella</taxon>
    </lineage>
</organism>
<dbReference type="AlphaFoldDB" id="A0A157RCZ1"/>
<evidence type="ECO:0000256" key="5">
    <source>
        <dbReference type="ARBA" id="ARBA00022984"/>
    </source>
</evidence>
<evidence type="ECO:0000256" key="1">
    <source>
        <dbReference type="ARBA" id="ARBA00004651"/>
    </source>
</evidence>
<feature type="transmembrane region" description="Helical" evidence="10">
    <location>
        <begin position="356"/>
        <end position="375"/>
    </location>
</feature>
<dbReference type="Proteomes" id="UP000077037">
    <property type="component" value="Unassembled WGS sequence"/>
</dbReference>
<dbReference type="GO" id="GO:0008360">
    <property type="term" value="P:regulation of cell shape"/>
    <property type="evidence" value="ECO:0007669"/>
    <property type="project" value="UniProtKB-UniRule"/>
</dbReference>
<feature type="transmembrane region" description="Helical" evidence="10">
    <location>
        <begin position="387"/>
        <end position="406"/>
    </location>
</feature>
<comment type="subcellular location">
    <subcellularLocation>
        <location evidence="10">Cell inner membrane</location>
        <topology evidence="10">Multi-pass membrane protein</topology>
    </subcellularLocation>
    <subcellularLocation>
        <location evidence="1">Cell membrane</location>
        <topology evidence="1">Multi-pass membrane protein</topology>
    </subcellularLocation>
</comment>
<dbReference type="RefSeq" id="WP_066419901.1">
    <property type="nucleotide sequence ID" value="NZ_FKBS01000029.1"/>
</dbReference>
<dbReference type="UniPathway" id="UPA00219"/>
<evidence type="ECO:0000256" key="7">
    <source>
        <dbReference type="ARBA" id="ARBA00023136"/>
    </source>
</evidence>
<keyword evidence="5 10" id="KW-0573">Peptidoglycan synthesis</keyword>
<dbReference type="GO" id="GO:0071555">
    <property type="term" value="P:cell wall organization"/>
    <property type="evidence" value="ECO:0007669"/>
    <property type="project" value="UniProtKB-UniRule"/>
</dbReference>
<feature type="transmembrane region" description="Helical" evidence="10">
    <location>
        <begin position="87"/>
        <end position="114"/>
    </location>
</feature>
<comment type="pathway">
    <text evidence="10">Cell wall biogenesis; peptidoglycan biosynthesis.</text>
</comment>
<dbReference type="EMBL" id="FKBS01000029">
    <property type="protein sequence ID" value="SAI55848.1"/>
    <property type="molecule type" value="Genomic_DNA"/>
</dbReference>
<feature type="transmembrane region" description="Helical" evidence="10">
    <location>
        <begin position="161"/>
        <end position="180"/>
    </location>
</feature>
<comment type="similarity">
    <text evidence="9 10 11">Belongs to the MurJ/MviN family.</text>
</comment>
<dbReference type="PANTHER" id="PTHR47019">
    <property type="entry name" value="LIPID II FLIPPASE MURJ"/>
    <property type="match status" value="1"/>
</dbReference>
<comment type="function">
    <text evidence="8 10 11">Involved in peptidoglycan biosynthesis. Transports lipid-linked peptidoglycan precursors from the inner to the outer leaflet of the cytoplasmic membrane.</text>
</comment>
<protein>
    <recommendedName>
        <fullName evidence="10">Probable lipid II flippase MurJ</fullName>
    </recommendedName>
</protein>
<feature type="transmembrane region" description="Helical" evidence="10">
    <location>
        <begin position="445"/>
        <end position="465"/>
    </location>
</feature>
<feature type="transmembrane region" description="Helical" evidence="10">
    <location>
        <begin position="485"/>
        <end position="506"/>
    </location>
</feature>
<evidence type="ECO:0000256" key="4">
    <source>
        <dbReference type="ARBA" id="ARBA00022960"/>
    </source>
</evidence>
<dbReference type="GO" id="GO:0015648">
    <property type="term" value="F:lipid-linked peptidoglycan transporter activity"/>
    <property type="evidence" value="ECO:0007669"/>
    <property type="project" value="UniProtKB-UniRule"/>
</dbReference>
<keyword evidence="2 10" id="KW-1003">Cell membrane</keyword>
<proteinExistence type="inferred from homology"/>
<dbReference type="InterPro" id="IPR004268">
    <property type="entry name" value="MurJ"/>
</dbReference>
<dbReference type="PANTHER" id="PTHR47019:SF1">
    <property type="entry name" value="LIPID II FLIPPASE MURJ"/>
    <property type="match status" value="1"/>
</dbReference>
<dbReference type="PIRSF" id="PIRSF002869">
    <property type="entry name" value="MviN"/>
    <property type="match status" value="1"/>
</dbReference>
<dbReference type="HAMAP" id="MF_02078">
    <property type="entry name" value="MurJ_MviN"/>
    <property type="match status" value="1"/>
</dbReference>
<keyword evidence="10 11" id="KW-0813">Transport</keyword>
<keyword evidence="10 11" id="KW-0961">Cell wall biogenesis/degradation</keyword>
<feature type="transmembrane region" description="Helical" evidence="10">
    <location>
        <begin position="412"/>
        <end position="433"/>
    </location>
</feature>
<evidence type="ECO:0000256" key="3">
    <source>
        <dbReference type="ARBA" id="ARBA00022692"/>
    </source>
</evidence>
<reference evidence="12 13" key="1">
    <citation type="submission" date="2016-03" db="EMBL/GenBank/DDBJ databases">
        <authorList>
            <consortium name="Pathogen Informatics"/>
        </authorList>
    </citation>
    <scope>NUCLEOTIDE SEQUENCE [LARGE SCALE GENOMIC DNA]</scope>
    <source>
        <strain evidence="12 13">NCTC13364</strain>
    </source>
</reference>
<evidence type="ECO:0000256" key="2">
    <source>
        <dbReference type="ARBA" id="ARBA00022475"/>
    </source>
</evidence>
<dbReference type="GO" id="GO:0009252">
    <property type="term" value="P:peptidoglycan biosynthetic process"/>
    <property type="evidence" value="ECO:0007669"/>
    <property type="project" value="UniProtKB-UniRule"/>
</dbReference>
<evidence type="ECO:0000256" key="11">
    <source>
        <dbReference type="PIRNR" id="PIRNR002869"/>
    </source>
</evidence>
<evidence type="ECO:0000256" key="9">
    <source>
        <dbReference type="ARBA" id="ARBA00061532"/>
    </source>
</evidence>
<keyword evidence="10" id="KW-0997">Cell inner membrane</keyword>
<keyword evidence="7 10" id="KW-0472">Membrane</keyword>
<dbReference type="PRINTS" id="PR01806">
    <property type="entry name" value="VIRFACTRMVIN"/>
</dbReference>
<dbReference type="GO" id="GO:0005886">
    <property type="term" value="C:plasma membrane"/>
    <property type="evidence" value="ECO:0007669"/>
    <property type="project" value="UniProtKB-SubCell"/>
</dbReference>
<evidence type="ECO:0000256" key="6">
    <source>
        <dbReference type="ARBA" id="ARBA00022989"/>
    </source>
</evidence>
<keyword evidence="6 10" id="KW-1133">Transmembrane helix</keyword>
<dbReference type="OrthoDB" id="9816572at2"/>
<dbReference type="Pfam" id="PF03023">
    <property type="entry name" value="MurJ"/>
    <property type="match status" value="1"/>
</dbReference>
<feature type="transmembrane region" description="Helical" evidence="10">
    <location>
        <begin position="186"/>
        <end position="208"/>
    </location>
</feature>
<dbReference type="CDD" id="cd13123">
    <property type="entry name" value="MATE_MurJ_like"/>
    <property type="match status" value="1"/>
</dbReference>
<feature type="transmembrane region" description="Helical" evidence="10">
    <location>
        <begin position="240"/>
        <end position="261"/>
    </location>
</feature>
<gene>
    <name evidence="12" type="primary">murJ_2</name>
    <name evidence="10" type="synonym">murJ</name>
    <name evidence="12" type="ORF">SAMEA1982600_04683</name>
</gene>
<keyword evidence="4 10" id="KW-0133">Cell shape</keyword>
<feature type="transmembrane region" description="Helical" evidence="10">
    <location>
        <begin position="318"/>
        <end position="344"/>
    </location>
</feature>
<accession>A0A157RCZ1</accession>
<sequence length="518" mass="55098">MALFRSAATISGFTLLSRITGLVRDILVARAFGAGPLTDAFWIAFRIPNLLRRLFAEGAFAQAFVPILGAVRNDRGEEEVRQLLDRVAVLLTVVLMLLTVIGILAAPVIVTLMASGLKDSGGEFDSAVTMTRIMFPYIVCMSLIAFASGVLNTWRRFAVPAFTPVLLNLSMIGACLWLSPRLDTPVYGLAIGVMIGGVAQLAVQWIALIRLGMAPRASASPRTAWSDPTVKRVLKQMAPATLGVSVAQISLLINTNIATWLTPGSVTWLSFADRLMEFPTALLGVALGTVLLPSLSAAHARADQAAYSGLLDWGLRLVLLLGLPSSLGMMLLSDGLVATLFHYGAFQAHDVQQTRLAVVAYSVGLIGLLAVKILAPGFYARQDIRTPVKIAIMVLVLTQLMNALLVPVFAHAGLALAIGLGACINAGSLLAGLRRRGVYHPAPGWGRFLLRLLPALAALAAVLLYADAHIDWIAMQAHSGLRGAYLAGVLAACGVAYFGALFVCGFRPRDFGRRAAQP</sequence>
<keyword evidence="3 10" id="KW-0812">Transmembrane</keyword>
<feature type="transmembrane region" description="Helical" evidence="10">
    <location>
        <begin position="134"/>
        <end position="154"/>
    </location>
</feature>
<evidence type="ECO:0000313" key="13">
    <source>
        <dbReference type="Proteomes" id="UP000077037"/>
    </source>
</evidence>